<dbReference type="GO" id="GO:0016651">
    <property type="term" value="F:oxidoreductase activity, acting on NAD(P)H"/>
    <property type="evidence" value="ECO:0007669"/>
    <property type="project" value="InterPro"/>
</dbReference>
<feature type="domain" description="Enoyl reductase (ER)" evidence="3">
    <location>
        <begin position="11"/>
        <end position="366"/>
    </location>
</feature>
<dbReference type="SMART" id="SM00829">
    <property type="entry name" value="PKS_ER"/>
    <property type="match status" value="1"/>
</dbReference>
<dbReference type="Pfam" id="PF08240">
    <property type="entry name" value="ADH_N"/>
    <property type="match status" value="1"/>
</dbReference>
<dbReference type="EMBL" id="QGML01001143">
    <property type="protein sequence ID" value="TVY89685.1"/>
    <property type="molecule type" value="Genomic_DNA"/>
</dbReference>
<dbReference type="InterPro" id="IPR020843">
    <property type="entry name" value="ER"/>
</dbReference>
<keyword evidence="5" id="KW-1185">Reference proteome</keyword>
<dbReference type="InterPro" id="IPR036291">
    <property type="entry name" value="NAD(P)-bd_dom_sf"/>
</dbReference>
<dbReference type="Proteomes" id="UP000315522">
    <property type="component" value="Unassembled WGS sequence"/>
</dbReference>
<evidence type="ECO:0000259" key="3">
    <source>
        <dbReference type="SMART" id="SM00829"/>
    </source>
</evidence>
<keyword evidence="2" id="KW-0560">Oxidoreductase</keyword>
<evidence type="ECO:0000313" key="5">
    <source>
        <dbReference type="Proteomes" id="UP000315522"/>
    </source>
</evidence>
<comment type="caution">
    <text evidence="4">The sequence shown here is derived from an EMBL/GenBank/DDBJ whole genome shotgun (WGS) entry which is preliminary data.</text>
</comment>
<protein>
    <submittedName>
        <fullName evidence="4">Dehydrogenase</fullName>
    </submittedName>
</protein>
<dbReference type="PANTHER" id="PTHR45348:SF3">
    <property type="entry name" value="ENOYL REDUCTASE (ER) DOMAIN-CONTAINING PROTEIN"/>
    <property type="match status" value="1"/>
</dbReference>
<sequence length="371" mass="39648">MSTHPAVVTASVRGALQVIQVPTIAPCTGEVLVRVEWTASTPLNLHQNDGGLLVQHPQVLGGDIAGTVVEVGPGVERLEVGDKVFGFTWREQKEKAHQTLATVPEYLLGIIPPHIPMRAAATLPDNFVTVFHALTTDLHLPLPWPRPTTAPEHAHTPILLWGGASSVGQYALQILAYYGYRRLLTTASPHHHELLRSLGASAVFDYRAPDVVARILDAAAAADGDAGGDGGGGEAGVPFVLDCIGSLNGSLAPLAEIAGSGSTVAVLLPVIVRDATEGQAPLYSLDAGGAVAWKAGVEVRGVRTHFYLDNEFFKQKLQSEIMPTLLGQGIVKPNRFRVVEGSTLRERAQGAMDMLRRREASGERFVWRVSE</sequence>
<dbReference type="SUPFAM" id="SSF51735">
    <property type="entry name" value="NAD(P)-binding Rossmann-fold domains"/>
    <property type="match status" value="1"/>
</dbReference>
<name>A0A559M9Q0_9HELO</name>
<accession>A0A559M9Q0</accession>
<evidence type="ECO:0000256" key="1">
    <source>
        <dbReference type="ARBA" id="ARBA00008072"/>
    </source>
</evidence>
<dbReference type="Gene3D" id="3.40.50.720">
    <property type="entry name" value="NAD(P)-binding Rossmann-like Domain"/>
    <property type="match status" value="1"/>
</dbReference>
<dbReference type="Gene3D" id="3.90.180.10">
    <property type="entry name" value="Medium-chain alcohol dehydrogenases, catalytic domain"/>
    <property type="match status" value="1"/>
</dbReference>
<dbReference type="InterPro" id="IPR013154">
    <property type="entry name" value="ADH-like_N"/>
</dbReference>
<dbReference type="InterPro" id="IPR011032">
    <property type="entry name" value="GroES-like_sf"/>
</dbReference>
<evidence type="ECO:0000256" key="2">
    <source>
        <dbReference type="ARBA" id="ARBA00023002"/>
    </source>
</evidence>
<dbReference type="SUPFAM" id="SSF50129">
    <property type="entry name" value="GroES-like"/>
    <property type="match status" value="1"/>
</dbReference>
<dbReference type="InterPro" id="IPR047122">
    <property type="entry name" value="Trans-enoyl_RdTase-like"/>
</dbReference>
<dbReference type="CDD" id="cd08249">
    <property type="entry name" value="enoyl_reductase_like"/>
    <property type="match status" value="1"/>
</dbReference>
<proteinExistence type="inferred from homology"/>
<comment type="similarity">
    <text evidence="1">Belongs to the zinc-containing alcohol dehydrogenase family.</text>
</comment>
<dbReference type="AlphaFoldDB" id="A0A559M9Q0"/>
<organism evidence="4 5">
    <name type="scientific">Lachnellula willkommii</name>
    <dbReference type="NCBI Taxonomy" id="215461"/>
    <lineage>
        <taxon>Eukaryota</taxon>
        <taxon>Fungi</taxon>
        <taxon>Dikarya</taxon>
        <taxon>Ascomycota</taxon>
        <taxon>Pezizomycotina</taxon>
        <taxon>Leotiomycetes</taxon>
        <taxon>Helotiales</taxon>
        <taxon>Lachnaceae</taxon>
        <taxon>Lachnellula</taxon>
    </lineage>
</organism>
<dbReference type="PANTHER" id="PTHR45348">
    <property type="entry name" value="HYPOTHETICAL OXIDOREDUCTASE (EUROFUNG)"/>
    <property type="match status" value="1"/>
</dbReference>
<reference evidence="4 5" key="1">
    <citation type="submission" date="2018-05" db="EMBL/GenBank/DDBJ databases">
        <title>Genome sequencing and assembly of the regulated plant pathogen Lachnellula willkommii and related sister species for the development of diagnostic species identification markers.</title>
        <authorList>
            <person name="Giroux E."/>
            <person name="Bilodeau G."/>
        </authorList>
    </citation>
    <scope>NUCLEOTIDE SEQUENCE [LARGE SCALE GENOMIC DNA]</scope>
    <source>
        <strain evidence="4 5">CBS 172.35</strain>
    </source>
</reference>
<gene>
    <name evidence="4" type="primary">azaJ_0</name>
    <name evidence="4" type="ORF">LAWI1_G003498</name>
</gene>
<evidence type="ECO:0000313" key="4">
    <source>
        <dbReference type="EMBL" id="TVY89685.1"/>
    </source>
</evidence>